<keyword evidence="3" id="KW-1185">Reference proteome</keyword>
<dbReference type="Proteomes" id="UP000184192">
    <property type="component" value="Unassembled WGS sequence"/>
</dbReference>
<proteinExistence type="predicted"/>
<dbReference type="OrthoDB" id="1041782at2"/>
<evidence type="ECO:0000313" key="2">
    <source>
        <dbReference type="EMBL" id="SHJ36694.1"/>
    </source>
</evidence>
<reference evidence="2" key="2">
    <citation type="submission" date="2016-11" db="EMBL/GenBank/DDBJ databases">
        <authorList>
            <person name="Jaros S."/>
            <person name="Januszkiewicz K."/>
            <person name="Wedrychowicz H."/>
        </authorList>
    </citation>
    <scope>NUCLEOTIDE SEQUENCE [LARGE SCALE GENOMIC DNA]</scope>
    <source>
        <strain evidence="2">DSM 26884</strain>
    </source>
</reference>
<dbReference type="RefSeq" id="WP_025831175.1">
    <property type="nucleotide sequence ID" value="NZ_CABMFG010000011.1"/>
</dbReference>
<dbReference type="InterPro" id="IPR025590">
    <property type="entry name" value="DUF4348"/>
</dbReference>
<reference evidence="3" key="1">
    <citation type="submission" date="2016-11" db="EMBL/GenBank/DDBJ databases">
        <authorList>
            <person name="Varghese N."/>
            <person name="Submissions S."/>
        </authorList>
    </citation>
    <scope>NUCLEOTIDE SEQUENCE [LARGE SCALE GENOMIC DNA]</scope>
    <source>
        <strain evidence="3">DSM 26884</strain>
    </source>
</reference>
<protein>
    <submittedName>
        <fullName evidence="1">DUF4348 domain-containing protein</fullName>
    </submittedName>
</protein>
<evidence type="ECO:0000313" key="4">
    <source>
        <dbReference type="Proteomes" id="UP000286075"/>
    </source>
</evidence>
<sequence>MRKIGLGLCLLVFLVSCGNKKTKIDPFVTITNMVDSASHKTDTVPQVEVDTDPKPIEADESFDDFIYAYASDDVLQRQRTKFPLSYYDVDTPSKIEKADWKHDYLFTQQSYYTLLFDNEEDLDLVGDTAVASVQVEWIFLENRMVKKYYFERIKGAWMLEAINLRQIEQGEDEDFVAFYSRFVTDSLYQSRHIRQPLEYITIDPDDEFSILETTLDLNQWYAFRPVLPVDKLSNINYGQKNNDDSNTKVLKVNGIGNGYTNIFYFRRHRGAWELYKYEDTSI</sequence>
<gene>
    <name evidence="1" type="ORF">DXA68_08485</name>
    <name evidence="2" type="ORF">SAMN05444350_12466</name>
</gene>
<evidence type="ECO:0000313" key="1">
    <source>
        <dbReference type="EMBL" id="RGX79151.1"/>
    </source>
</evidence>
<evidence type="ECO:0000313" key="3">
    <source>
        <dbReference type="Proteomes" id="UP000184192"/>
    </source>
</evidence>
<accession>A0A1M6IQH6</accession>
<dbReference type="eggNOG" id="ENOG50324VM">
    <property type="taxonomic scope" value="Bacteria"/>
</dbReference>
<name>A0A1M6IQH6_9BACE</name>
<dbReference type="GeneID" id="92713612"/>
<dbReference type="EMBL" id="QSCF01000011">
    <property type="protein sequence ID" value="RGX79151.1"/>
    <property type="molecule type" value="Genomic_DNA"/>
</dbReference>
<dbReference type="Gene3D" id="3.10.450.410">
    <property type="match status" value="1"/>
</dbReference>
<reference evidence="1 4" key="3">
    <citation type="submission" date="2018-08" db="EMBL/GenBank/DDBJ databases">
        <title>A genome reference for cultivated species of the human gut microbiota.</title>
        <authorList>
            <person name="Zou Y."/>
            <person name="Xue W."/>
            <person name="Luo G."/>
        </authorList>
    </citation>
    <scope>NUCLEOTIDE SEQUENCE [LARGE SCALE GENOMIC DNA]</scope>
    <source>
        <strain evidence="1 4">OF03-9BH</strain>
    </source>
</reference>
<dbReference type="Proteomes" id="UP000286075">
    <property type="component" value="Unassembled WGS sequence"/>
</dbReference>
<dbReference type="PROSITE" id="PS51257">
    <property type="entry name" value="PROKAR_LIPOPROTEIN"/>
    <property type="match status" value="1"/>
</dbReference>
<organism evidence="2 3">
    <name type="scientific">Bacteroides stercorirosoris</name>
    <dbReference type="NCBI Taxonomy" id="871324"/>
    <lineage>
        <taxon>Bacteria</taxon>
        <taxon>Pseudomonadati</taxon>
        <taxon>Bacteroidota</taxon>
        <taxon>Bacteroidia</taxon>
        <taxon>Bacteroidales</taxon>
        <taxon>Bacteroidaceae</taxon>
        <taxon>Bacteroides</taxon>
    </lineage>
</organism>
<dbReference type="EMBL" id="FQZN01000024">
    <property type="protein sequence ID" value="SHJ36694.1"/>
    <property type="molecule type" value="Genomic_DNA"/>
</dbReference>
<dbReference type="AlphaFoldDB" id="A0A1M6IQH6"/>
<dbReference type="Pfam" id="PF14254">
    <property type="entry name" value="DUF4348"/>
    <property type="match status" value="1"/>
</dbReference>